<accession>A0A6G0WA99</accession>
<feature type="coiled-coil region" evidence="1">
    <location>
        <begin position="205"/>
        <end position="232"/>
    </location>
</feature>
<dbReference type="VEuPathDB" id="FungiDB:AeMF1_014650"/>
<comment type="caution">
    <text evidence="2">The sequence shown here is derived from an EMBL/GenBank/DDBJ whole genome shotgun (WGS) entry which is preliminary data.</text>
</comment>
<reference evidence="2 3" key="1">
    <citation type="submission" date="2019-07" db="EMBL/GenBank/DDBJ databases">
        <title>Genomics analysis of Aphanomyces spp. identifies a new class of oomycete effector associated with host adaptation.</title>
        <authorList>
            <person name="Gaulin E."/>
        </authorList>
    </citation>
    <scope>NUCLEOTIDE SEQUENCE [LARGE SCALE GENOMIC DNA]</scope>
    <source>
        <strain evidence="2 3">ATCC 201684</strain>
    </source>
</reference>
<keyword evidence="1" id="KW-0175">Coiled coil</keyword>
<evidence type="ECO:0000256" key="1">
    <source>
        <dbReference type="SAM" id="Coils"/>
    </source>
</evidence>
<gene>
    <name evidence="2" type="ORF">Ae201684_017120</name>
</gene>
<organism evidence="2 3">
    <name type="scientific">Aphanomyces euteiches</name>
    <dbReference type="NCBI Taxonomy" id="100861"/>
    <lineage>
        <taxon>Eukaryota</taxon>
        <taxon>Sar</taxon>
        <taxon>Stramenopiles</taxon>
        <taxon>Oomycota</taxon>
        <taxon>Saprolegniomycetes</taxon>
        <taxon>Saprolegniales</taxon>
        <taxon>Verrucalvaceae</taxon>
        <taxon>Aphanomyces</taxon>
    </lineage>
</organism>
<name>A0A6G0WA99_9STRA</name>
<protein>
    <submittedName>
        <fullName evidence="2">Uncharacterized protein</fullName>
    </submittedName>
</protein>
<evidence type="ECO:0000313" key="2">
    <source>
        <dbReference type="EMBL" id="KAF0724151.1"/>
    </source>
</evidence>
<dbReference type="VEuPathDB" id="FungiDB:AeMF1_013508"/>
<keyword evidence="3" id="KW-1185">Reference proteome</keyword>
<proteinExistence type="predicted"/>
<evidence type="ECO:0000313" key="3">
    <source>
        <dbReference type="Proteomes" id="UP000481153"/>
    </source>
</evidence>
<dbReference type="Proteomes" id="UP000481153">
    <property type="component" value="Unassembled WGS sequence"/>
</dbReference>
<sequence>MTCTTIEASLEVASNEERVALTPADDIKKERKSRFAYKEADDVKLLQENLSDDGLFIDGTKEVLQWHDIHKRLQSGGMDVSEHSLKRRLKTIYDTLYVAEGTSQRASGVEEPLDEKTQLLQEYHELLCERQAREAEKKKTMRDADKTNEASGRAIRDAALNIFDRSSSLENEKDPLKFDVNQYLRETLRTRTMEHEEETEWKRRRVKLDNRLISMQENMIEMQKEATRMQHETMKIMAALIEKVQK</sequence>
<dbReference type="EMBL" id="VJMJ01000280">
    <property type="protein sequence ID" value="KAF0724151.1"/>
    <property type="molecule type" value="Genomic_DNA"/>
</dbReference>
<dbReference type="AlphaFoldDB" id="A0A6G0WA99"/>